<gene>
    <name evidence="2" type="ORF">UFOPK3482_00684</name>
</gene>
<feature type="transmembrane region" description="Helical" evidence="1">
    <location>
        <begin position="58"/>
        <end position="76"/>
    </location>
</feature>
<proteinExistence type="predicted"/>
<keyword evidence="1" id="KW-1133">Transmembrane helix</keyword>
<feature type="transmembrane region" description="Helical" evidence="1">
    <location>
        <begin position="153"/>
        <end position="171"/>
    </location>
</feature>
<dbReference type="AlphaFoldDB" id="A0A6J7EU06"/>
<feature type="transmembrane region" description="Helical" evidence="1">
    <location>
        <begin position="35"/>
        <end position="52"/>
    </location>
</feature>
<feature type="transmembrane region" description="Helical" evidence="1">
    <location>
        <begin position="122"/>
        <end position="141"/>
    </location>
</feature>
<dbReference type="InterPro" id="IPR009825">
    <property type="entry name" value="ECF_substrate-spec-like"/>
</dbReference>
<name>A0A6J7EU06_9ZZZZ</name>
<dbReference type="PIRSF" id="PIRSF037395">
    <property type="entry name" value="UCP037395_ABCper"/>
    <property type="match status" value="1"/>
</dbReference>
<keyword evidence="1" id="KW-0812">Transmembrane</keyword>
<keyword evidence="1" id="KW-0472">Membrane</keyword>
<accession>A0A6J7EU06</accession>
<dbReference type="Pfam" id="PF07155">
    <property type="entry name" value="ECF-ribofla_trS"/>
    <property type="match status" value="1"/>
</dbReference>
<feature type="transmembrane region" description="Helical" evidence="1">
    <location>
        <begin position="214"/>
        <end position="232"/>
    </location>
</feature>
<dbReference type="Gene3D" id="1.10.1760.20">
    <property type="match status" value="1"/>
</dbReference>
<protein>
    <submittedName>
        <fullName evidence="2">Unannotated protein</fullName>
    </submittedName>
</protein>
<evidence type="ECO:0000313" key="2">
    <source>
        <dbReference type="EMBL" id="CAB4885781.1"/>
    </source>
</evidence>
<dbReference type="InterPro" id="IPR017196">
    <property type="entry name" value="ECF_substrate-spec_UCP037395"/>
</dbReference>
<feature type="transmembrane region" description="Helical" evidence="1">
    <location>
        <begin position="88"/>
        <end position="110"/>
    </location>
</feature>
<organism evidence="2">
    <name type="scientific">freshwater metagenome</name>
    <dbReference type="NCBI Taxonomy" id="449393"/>
    <lineage>
        <taxon>unclassified sequences</taxon>
        <taxon>metagenomes</taxon>
        <taxon>ecological metagenomes</taxon>
    </lineage>
</organism>
<dbReference type="EMBL" id="CAFBLZ010000049">
    <property type="protein sequence ID" value="CAB4885781.1"/>
    <property type="molecule type" value="Genomic_DNA"/>
</dbReference>
<reference evidence="2" key="1">
    <citation type="submission" date="2020-05" db="EMBL/GenBank/DDBJ databases">
        <authorList>
            <person name="Chiriac C."/>
            <person name="Salcher M."/>
            <person name="Ghai R."/>
            <person name="Kavagutti S V."/>
        </authorList>
    </citation>
    <scope>NUCLEOTIDE SEQUENCE</scope>
</reference>
<dbReference type="GO" id="GO:0016020">
    <property type="term" value="C:membrane"/>
    <property type="evidence" value="ECO:0007669"/>
    <property type="project" value="InterPro"/>
</dbReference>
<feature type="transmembrane region" description="Helical" evidence="1">
    <location>
        <begin position="6"/>
        <end position="23"/>
    </location>
</feature>
<evidence type="ECO:0000256" key="1">
    <source>
        <dbReference type="SAM" id="Phobius"/>
    </source>
</evidence>
<sequence>MMKRVVMALLIPLTFLGFIWPFIAPTDEVADRASWFFLASVPIAVTLIVVLLSQEELGSKNVAFLGILTALIAALRPMGIGAIGIEPMWFALILAARVMGPTFGFLLGALSMTLSALLTGGIGPWLSYQVFAAALIGWGVIIIPRKIRGKSELAVLAVYGVIAAEIFGIAMDLQFWPWMLGSGTELSYLVGGSINENLGRFFQYHFLSALAWDIPRAIITVILILLAGKPALNALRRARTKAAFATHAQFQELTNVGFNHR</sequence>